<dbReference type="PANTHER" id="PTHR47592">
    <property type="entry name" value="PBF68 PROTEIN"/>
    <property type="match status" value="1"/>
</dbReference>
<organism evidence="1 2">
    <name type="scientific">Gossypium arboreum</name>
    <name type="common">Tree cotton</name>
    <name type="synonym">Gossypium nanking</name>
    <dbReference type="NCBI Taxonomy" id="29729"/>
    <lineage>
        <taxon>Eukaryota</taxon>
        <taxon>Viridiplantae</taxon>
        <taxon>Streptophyta</taxon>
        <taxon>Embryophyta</taxon>
        <taxon>Tracheophyta</taxon>
        <taxon>Spermatophyta</taxon>
        <taxon>Magnoliopsida</taxon>
        <taxon>eudicotyledons</taxon>
        <taxon>Gunneridae</taxon>
        <taxon>Pentapetalae</taxon>
        <taxon>rosids</taxon>
        <taxon>malvids</taxon>
        <taxon>Malvales</taxon>
        <taxon>Malvaceae</taxon>
        <taxon>Malvoideae</taxon>
        <taxon>Gossypium</taxon>
    </lineage>
</organism>
<evidence type="ECO:0000313" key="1">
    <source>
        <dbReference type="EMBL" id="KAK5785735.1"/>
    </source>
</evidence>
<dbReference type="EMBL" id="JARKNE010000011">
    <property type="protein sequence ID" value="KAK5785735.1"/>
    <property type="molecule type" value="Genomic_DNA"/>
</dbReference>
<reference evidence="1 2" key="1">
    <citation type="submission" date="2023-03" db="EMBL/GenBank/DDBJ databases">
        <title>WGS of Gossypium arboreum.</title>
        <authorList>
            <person name="Yu D."/>
        </authorList>
    </citation>
    <scope>NUCLEOTIDE SEQUENCE [LARGE SCALE GENOMIC DNA]</scope>
    <source>
        <tissue evidence="1">Leaf</tissue>
    </source>
</reference>
<dbReference type="Proteomes" id="UP001358586">
    <property type="component" value="Chromosome 11"/>
</dbReference>
<proteinExistence type="predicted"/>
<accession>A0ABR0N587</accession>
<sequence>MWNLKNKGNYAFNCGQWEVFLGLLIALFGKAGMTPFLTGGTGIPEILFLLLSLGLNPCKLEIFFQIEAKVVFEGLRLAWNKGFRQVELESDNALLIATKAKFGKDNKMVKGHMLSYMANNLFDLFVKNKSAKFIWDTLEKKYKADDAGVKKYVIGEWLKFQITEDKPIMD</sequence>
<evidence type="ECO:0008006" key="3">
    <source>
        <dbReference type="Google" id="ProtNLM"/>
    </source>
</evidence>
<dbReference type="PANTHER" id="PTHR47592:SF30">
    <property type="entry name" value="CCHC-TYPE DOMAIN-CONTAINING PROTEIN"/>
    <property type="match status" value="1"/>
</dbReference>
<gene>
    <name evidence="1" type="ORF">PVK06_040350</name>
</gene>
<keyword evidence="2" id="KW-1185">Reference proteome</keyword>
<evidence type="ECO:0000313" key="2">
    <source>
        <dbReference type="Proteomes" id="UP001358586"/>
    </source>
</evidence>
<name>A0ABR0N587_GOSAR</name>
<dbReference type="Pfam" id="PF14223">
    <property type="entry name" value="Retrotran_gag_2"/>
    <property type="match status" value="1"/>
</dbReference>
<protein>
    <recommendedName>
        <fullName evidence="3">RNase H type-1 domain-containing protein</fullName>
    </recommendedName>
</protein>
<comment type="caution">
    <text evidence="1">The sequence shown here is derived from an EMBL/GenBank/DDBJ whole genome shotgun (WGS) entry which is preliminary data.</text>
</comment>